<dbReference type="AlphaFoldDB" id="A0A0J6IIV0"/>
<dbReference type="EMBL" id="JYLF01000009">
    <property type="protein sequence ID" value="KMN12258.1"/>
    <property type="molecule type" value="Genomic_DNA"/>
</dbReference>
<accession>A0A0J6IIV0</accession>
<sequence>MAQFNIDSHLSNGKRLEWLAIPDAGEPADDVLGKVKQAAIDKFGASVFLNHWEHVVASNGHITVRMYA</sequence>
<name>A0A0J6IIV0_9PSED</name>
<organism evidence="1 2">
    <name type="scientific">Pseudomonas weihenstephanensis</name>
    <dbReference type="NCBI Taxonomy" id="1608994"/>
    <lineage>
        <taxon>Bacteria</taxon>
        <taxon>Pseudomonadati</taxon>
        <taxon>Pseudomonadota</taxon>
        <taxon>Gammaproteobacteria</taxon>
        <taxon>Pseudomonadales</taxon>
        <taxon>Pseudomonadaceae</taxon>
        <taxon>Pseudomonas</taxon>
    </lineage>
</organism>
<reference evidence="1 2" key="1">
    <citation type="submission" date="2015-02" db="EMBL/GenBank/DDBJ databases">
        <title>Pseudomonas helleri sp. nov. and Pseudomonas weihenstephanensis sp. nov., isolated from raw cows milk.</title>
        <authorList>
            <person name="von Neubeck M."/>
            <person name="Huptas C."/>
            <person name="Wenning M."/>
            <person name="Scherer S."/>
        </authorList>
    </citation>
    <scope>NUCLEOTIDE SEQUENCE [LARGE SCALE GENOMIC DNA]</scope>
    <source>
        <strain evidence="1 2">DSM 29166</strain>
    </source>
</reference>
<dbReference type="PATRIC" id="fig|1608994.3.peg.4419"/>
<gene>
    <name evidence="1" type="ORF">TU86_18535</name>
</gene>
<protein>
    <submittedName>
        <fullName evidence="1">Uncharacterized protein</fullName>
    </submittedName>
</protein>
<dbReference type="RefSeq" id="WP_048365776.1">
    <property type="nucleotide sequence ID" value="NZ_JYLF01000009.1"/>
</dbReference>
<dbReference type="OrthoDB" id="6907259at2"/>
<proteinExistence type="predicted"/>
<comment type="caution">
    <text evidence="1">The sequence shown here is derived from an EMBL/GenBank/DDBJ whole genome shotgun (WGS) entry which is preliminary data.</text>
</comment>
<evidence type="ECO:0000313" key="2">
    <source>
        <dbReference type="Proteomes" id="UP000036325"/>
    </source>
</evidence>
<evidence type="ECO:0000313" key="1">
    <source>
        <dbReference type="EMBL" id="KMN12258.1"/>
    </source>
</evidence>
<dbReference type="Proteomes" id="UP000036325">
    <property type="component" value="Unassembled WGS sequence"/>
</dbReference>